<protein>
    <submittedName>
        <fullName evidence="1">Uncharacterized protein</fullName>
    </submittedName>
</protein>
<accession>A0A834LYK5</accession>
<evidence type="ECO:0000313" key="1">
    <source>
        <dbReference type="EMBL" id="KAF7265091.1"/>
    </source>
</evidence>
<organism evidence="1 2">
    <name type="scientific">Rhynchophorus ferrugineus</name>
    <name type="common">Red palm weevil</name>
    <name type="synonym">Curculio ferrugineus</name>
    <dbReference type="NCBI Taxonomy" id="354439"/>
    <lineage>
        <taxon>Eukaryota</taxon>
        <taxon>Metazoa</taxon>
        <taxon>Ecdysozoa</taxon>
        <taxon>Arthropoda</taxon>
        <taxon>Hexapoda</taxon>
        <taxon>Insecta</taxon>
        <taxon>Pterygota</taxon>
        <taxon>Neoptera</taxon>
        <taxon>Endopterygota</taxon>
        <taxon>Coleoptera</taxon>
        <taxon>Polyphaga</taxon>
        <taxon>Cucujiformia</taxon>
        <taxon>Curculionidae</taxon>
        <taxon>Dryophthorinae</taxon>
        <taxon>Rhynchophorus</taxon>
    </lineage>
</organism>
<keyword evidence="2" id="KW-1185">Reference proteome</keyword>
<name>A0A834LYK5_RHYFE</name>
<reference evidence="1" key="1">
    <citation type="submission" date="2020-08" db="EMBL/GenBank/DDBJ databases">
        <title>Genome sequencing and assembly of the red palm weevil Rhynchophorus ferrugineus.</title>
        <authorList>
            <person name="Dias G.B."/>
            <person name="Bergman C.M."/>
            <person name="Manee M."/>
        </authorList>
    </citation>
    <scope>NUCLEOTIDE SEQUENCE</scope>
    <source>
        <strain evidence="1">AA-2017</strain>
        <tissue evidence="1">Whole larva</tissue>
    </source>
</reference>
<dbReference type="Proteomes" id="UP000625711">
    <property type="component" value="Unassembled WGS sequence"/>
</dbReference>
<gene>
    <name evidence="1" type="ORF">GWI33_021524</name>
</gene>
<dbReference type="AlphaFoldDB" id="A0A834LYK5"/>
<sequence length="137" mass="15986">MLRSNLFFYKNDLVGDIKDTLALHPHHASNYRTWPVSWVRISQIRISRNGKIELRDRHLVRTVTAPRSPNDKLIGRYHEDAGRDIRQGFGQIIPSIWWSKKRMSGLKFAANVMTLNTYTGKSIKIDSHYISLINIRK</sequence>
<evidence type="ECO:0000313" key="2">
    <source>
        <dbReference type="Proteomes" id="UP000625711"/>
    </source>
</evidence>
<proteinExistence type="predicted"/>
<comment type="caution">
    <text evidence="1">The sequence shown here is derived from an EMBL/GenBank/DDBJ whole genome shotgun (WGS) entry which is preliminary data.</text>
</comment>
<dbReference type="EMBL" id="JAACXV010014930">
    <property type="protein sequence ID" value="KAF7265091.1"/>
    <property type="molecule type" value="Genomic_DNA"/>
</dbReference>